<feature type="transmembrane region" description="Helical" evidence="1">
    <location>
        <begin position="218"/>
        <end position="235"/>
    </location>
</feature>
<dbReference type="AlphaFoldDB" id="A0A1F6DFV3"/>
<keyword evidence="1" id="KW-0812">Transmembrane</keyword>
<reference evidence="2 3" key="1">
    <citation type="journal article" date="2016" name="Nat. Commun.">
        <title>Thousands of microbial genomes shed light on interconnected biogeochemical processes in an aquifer system.</title>
        <authorList>
            <person name="Anantharaman K."/>
            <person name="Brown C.T."/>
            <person name="Hug L.A."/>
            <person name="Sharon I."/>
            <person name="Castelle C.J."/>
            <person name="Probst A.J."/>
            <person name="Thomas B.C."/>
            <person name="Singh A."/>
            <person name="Wilkins M.J."/>
            <person name="Karaoz U."/>
            <person name="Brodie E.L."/>
            <person name="Williams K.H."/>
            <person name="Hubbard S.S."/>
            <person name="Banfield J.F."/>
        </authorList>
    </citation>
    <scope>NUCLEOTIDE SEQUENCE [LARGE SCALE GENOMIC DNA]</scope>
</reference>
<feature type="transmembrane region" description="Helical" evidence="1">
    <location>
        <begin position="6"/>
        <end position="25"/>
    </location>
</feature>
<gene>
    <name evidence="2" type="ORF">A3C89_00635</name>
</gene>
<feature type="transmembrane region" description="Helical" evidence="1">
    <location>
        <begin position="94"/>
        <end position="116"/>
    </location>
</feature>
<evidence type="ECO:0000256" key="1">
    <source>
        <dbReference type="SAM" id="Phobius"/>
    </source>
</evidence>
<evidence type="ECO:0000313" key="2">
    <source>
        <dbReference type="EMBL" id="OGG60256.1"/>
    </source>
</evidence>
<dbReference type="STRING" id="1798492.A3C89_00635"/>
<name>A0A1F6DFV3_9BACT</name>
<sequence length="236" mass="26530">MSLSMLLLTAGSYLLAIMAVWFAVLEMRRKKSIARGILLWLLSVPFAFVASYAFGGSFLFVPDFMSHINGIVLLAYFAIEFLLYAEMQGGRTQIYWLILGSSFLVVLGLIGGYFVPNAYHEVFFISIKLPIFLMLAYMLVYVWPTFIHAHLRVLSLLWGAVLIIDAIGELFFEMPELLDSALHMSGGVLGVFFIIGYLNALDMREYLPALYYFNTRRALLYTVCVLLAAAGLVALM</sequence>
<feature type="transmembrane region" description="Helical" evidence="1">
    <location>
        <begin position="180"/>
        <end position="198"/>
    </location>
</feature>
<proteinExistence type="predicted"/>
<accession>A0A1F6DFV3</accession>
<evidence type="ECO:0000313" key="3">
    <source>
        <dbReference type="Proteomes" id="UP000178794"/>
    </source>
</evidence>
<protein>
    <submittedName>
        <fullName evidence="2">Uncharacterized protein</fullName>
    </submittedName>
</protein>
<keyword evidence="1" id="KW-0472">Membrane</keyword>
<dbReference type="EMBL" id="MFLF01000008">
    <property type="protein sequence ID" value="OGG60256.1"/>
    <property type="molecule type" value="Genomic_DNA"/>
</dbReference>
<organism evidence="2 3">
    <name type="scientific">Candidatus Kaiserbacteria bacterium RIFCSPHIGHO2_02_FULL_50_50</name>
    <dbReference type="NCBI Taxonomy" id="1798492"/>
    <lineage>
        <taxon>Bacteria</taxon>
        <taxon>Candidatus Kaiseribacteriota</taxon>
    </lineage>
</organism>
<feature type="transmembrane region" description="Helical" evidence="1">
    <location>
        <begin position="155"/>
        <end position="174"/>
    </location>
</feature>
<feature type="transmembrane region" description="Helical" evidence="1">
    <location>
        <begin position="37"/>
        <end position="61"/>
    </location>
</feature>
<comment type="caution">
    <text evidence="2">The sequence shown here is derived from an EMBL/GenBank/DDBJ whole genome shotgun (WGS) entry which is preliminary data.</text>
</comment>
<feature type="transmembrane region" description="Helical" evidence="1">
    <location>
        <begin position="122"/>
        <end position="143"/>
    </location>
</feature>
<keyword evidence="1" id="KW-1133">Transmembrane helix</keyword>
<dbReference type="Proteomes" id="UP000178794">
    <property type="component" value="Unassembled WGS sequence"/>
</dbReference>
<feature type="transmembrane region" description="Helical" evidence="1">
    <location>
        <begin position="67"/>
        <end position="85"/>
    </location>
</feature>